<sequence length="309" mass="35653">MNPNLILPVGTQVVSRVEVKNSANEPLCVRGAVGVIVKSPTDNSHAYLIRLPNNVEITLNRQEFSIRKHFQNEGLQQAADSLSDYNLYEYVIYRCIVGSRAFGLDQETSDIDRRGIYLPPADVHWSLYGIPEQLENKENQECYWELQKFLILALKANPNVLECLYTPLVETATPIAKNLLNQREMFLSQLVYQTYNGYAMSQFKKMEQDLRTKGKIRLKHAMHLIRLLLSGITILKDGFVPVKVEDYRQQLLAIRQGDMAWDEVNAWRLSLHHQFDQALKNTSLPERPDYEKANTFLIKARRNRSSLCL</sequence>
<protein>
    <recommendedName>
        <fullName evidence="3">Nucleotidyltransferase</fullName>
    </recommendedName>
</protein>
<keyword evidence="2" id="KW-1185">Reference proteome</keyword>
<dbReference type="RefSeq" id="WP_006104621.1">
    <property type="nucleotide sequence ID" value="NZ_DS989865.1"/>
</dbReference>
<dbReference type="Proteomes" id="UP000003835">
    <property type="component" value="Unassembled WGS sequence"/>
</dbReference>
<proteinExistence type="predicted"/>
<dbReference type="PANTHER" id="PTHR34817">
    <property type="entry name" value="NUCLEOTIDYLTRANSFERASE"/>
    <property type="match status" value="1"/>
</dbReference>
<gene>
    <name evidence="1" type="ORF">MC7420_1014</name>
</gene>
<accession>B4W0M5</accession>
<dbReference type="eggNOG" id="COG3541">
    <property type="taxonomic scope" value="Bacteria"/>
</dbReference>
<evidence type="ECO:0000313" key="2">
    <source>
        <dbReference type="Proteomes" id="UP000003835"/>
    </source>
</evidence>
<dbReference type="OrthoDB" id="569183at2"/>
<dbReference type="PANTHER" id="PTHR34817:SF2">
    <property type="entry name" value="NUCLEOTIDYLTRANSFERASE"/>
    <property type="match status" value="1"/>
</dbReference>
<dbReference type="HOGENOM" id="CLU_084778_1_0_3"/>
<organism evidence="1 2">
    <name type="scientific">Coleofasciculus chthonoplastes PCC 7420</name>
    <dbReference type="NCBI Taxonomy" id="118168"/>
    <lineage>
        <taxon>Bacteria</taxon>
        <taxon>Bacillati</taxon>
        <taxon>Cyanobacteriota</taxon>
        <taxon>Cyanophyceae</taxon>
        <taxon>Coleofasciculales</taxon>
        <taxon>Coleofasciculaceae</taxon>
        <taxon>Coleofasciculus</taxon>
    </lineage>
</organism>
<reference evidence="1 2" key="1">
    <citation type="submission" date="2008-07" db="EMBL/GenBank/DDBJ databases">
        <authorList>
            <person name="Tandeau de Marsac N."/>
            <person name="Ferriera S."/>
            <person name="Johnson J."/>
            <person name="Kravitz S."/>
            <person name="Beeson K."/>
            <person name="Sutton G."/>
            <person name="Rogers Y.-H."/>
            <person name="Friedman R."/>
            <person name="Frazier M."/>
            <person name="Venter J.C."/>
        </authorList>
    </citation>
    <scope>NUCLEOTIDE SEQUENCE [LARGE SCALE GENOMIC DNA]</scope>
    <source>
        <strain evidence="1 2">PCC 7420</strain>
    </source>
</reference>
<dbReference type="InterPro" id="IPR018775">
    <property type="entry name" value="RlaP"/>
</dbReference>
<dbReference type="Pfam" id="PF10127">
    <property type="entry name" value="RlaP"/>
    <property type="match status" value="1"/>
</dbReference>
<evidence type="ECO:0000313" key="1">
    <source>
        <dbReference type="EMBL" id="EDX72345.1"/>
    </source>
</evidence>
<dbReference type="EMBL" id="DS989865">
    <property type="protein sequence ID" value="EDX72345.1"/>
    <property type="molecule type" value="Genomic_DNA"/>
</dbReference>
<name>B4W0M5_9CYAN</name>
<dbReference type="AlphaFoldDB" id="B4W0M5"/>
<dbReference type="STRING" id="118168.MC7420_1014"/>
<evidence type="ECO:0008006" key="3">
    <source>
        <dbReference type="Google" id="ProtNLM"/>
    </source>
</evidence>